<dbReference type="RefSeq" id="WP_116007062.1">
    <property type="nucleotide sequence ID" value="NZ_QUOU01000001.1"/>
</dbReference>
<gene>
    <name evidence="2" type="ORF">DXX93_04770</name>
</gene>
<accession>A0A3E0TNS8</accession>
<keyword evidence="1" id="KW-0472">Membrane</keyword>
<dbReference type="OrthoDB" id="6225055at2"/>
<feature type="transmembrane region" description="Helical" evidence="1">
    <location>
        <begin position="86"/>
        <end position="105"/>
    </location>
</feature>
<organism evidence="2 3">
    <name type="scientific">Thalassotalea euphylliae</name>
    <dbReference type="NCBI Taxonomy" id="1655234"/>
    <lineage>
        <taxon>Bacteria</taxon>
        <taxon>Pseudomonadati</taxon>
        <taxon>Pseudomonadota</taxon>
        <taxon>Gammaproteobacteria</taxon>
        <taxon>Alteromonadales</taxon>
        <taxon>Colwelliaceae</taxon>
        <taxon>Thalassotalea</taxon>
    </lineage>
</organism>
<reference evidence="2 3" key="1">
    <citation type="submission" date="2018-08" db="EMBL/GenBank/DDBJ databases">
        <title>Thalassotalea euphylliae genome.</title>
        <authorList>
            <person name="Summers S."/>
            <person name="Rice S.A."/>
            <person name="Freckelton M.L."/>
            <person name="Nedved B.T."/>
            <person name="Hadfield M.G."/>
        </authorList>
    </citation>
    <scope>NUCLEOTIDE SEQUENCE [LARGE SCALE GENOMIC DNA]</scope>
    <source>
        <strain evidence="2 3">H1</strain>
    </source>
</reference>
<evidence type="ECO:0000256" key="1">
    <source>
        <dbReference type="SAM" id="Phobius"/>
    </source>
</evidence>
<protein>
    <submittedName>
        <fullName evidence="2">Uncharacterized protein</fullName>
    </submittedName>
</protein>
<sequence>MSDEQLEQAQMSSEQVAENDLLDQQWSTLVEDWQSQPYEKVDMTKLVKQLKKRTLAAKAILGFDVLATVSLFSILAHLFTEQESDWPSIIYIAFAAFGSLIYTIIEFKIRIKTWRMDASDPEQVFEKNISGVKGAIQYAKLWIVSCYLLAPVMNWYLWEVSKTQDDNMLPMFLFANGLLTVMVVGAYLYKRKRVKELENINKILNE</sequence>
<dbReference type="Proteomes" id="UP000256478">
    <property type="component" value="Unassembled WGS sequence"/>
</dbReference>
<evidence type="ECO:0000313" key="3">
    <source>
        <dbReference type="Proteomes" id="UP000256478"/>
    </source>
</evidence>
<proteinExistence type="predicted"/>
<dbReference type="AlphaFoldDB" id="A0A3E0TNS8"/>
<dbReference type="EMBL" id="QUOU01000001">
    <property type="protein sequence ID" value="REL25940.1"/>
    <property type="molecule type" value="Genomic_DNA"/>
</dbReference>
<comment type="caution">
    <text evidence="2">The sequence shown here is derived from an EMBL/GenBank/DDBJ whole genome shotgun (WGS) entry which is preliminary data.</text>
</comment>
<feature type="transmembrane region" description="Helical" evidence="1">
    <location>
        <begin position="138"/>
        <end position="157"/>
    </location>
</feature>
<keyword evidence="1" id="KW-0812">Transmembrane</keyword>
<keyword evidence="1" id="KW-1133">Transmembrane helix</keyword>
<evidence type="ECO:0000313" key="2">
    <source>
        <dbReference type="EMBL" id="REL25940.1"/>
    </source>
</evidence>
<feature type="transmembrane region" description="Helical" evidence="1">
    <location>
        <begin position="55"/>
        <end position="80"/>
    </location>
</feature>
<feature type="transmembrane region" description="Helical" evidence="1">
    <location>
        <begin position="169"/>
        <end position="189"/>
    </location>
</feature>
<name>A0A3E0TNS8_9GAMM</name>